<evidence type="ECO:0000313" key="1">
    <source>
        <dbReference type="EMBL" id="MPL86433.1"/>
    </source>
</evidence>
<organism evidence="1">
    <name type="scientific">bioreactor metagenome</name>
    <dbReference type="NCBI Taxonomy" id="1076179"/>
    <lineage>
        <taxon>unclassified sequences</taxon>
        <taxon>metagenomes</taxon>
        <taxon>ecological metagenomes</taxon>
    </lineage>
</organism>
<protein>
    <recommendedName>
        <fullName evidence="2">DUF1894 domain-containing protein</fullName>
    </recommendedName>
</protein>
<reference evidence="1" key="1">
    <citation type="submission" date="2019-08" db="EMBL/GenBank/DDBJ databases">
        <authorList>
            <person name="Kucharzyk K."/>
            <person name="Murdoch R.W."/>
            <person name="Higgins S."/>
            <person name="Loffler F."/>
        </authorList>
    </citation>
    <scope>NUCLEOTIDE SEQUENCE</scope>
</reference>
<accession>A0A644V6J8</accession>
<dbReference type="AlphaFoldDB" id="A0A644V6J8"/>
<evidence type="ECO:0008006" key="2">
    <source>
        <dbReference type="Google" id="ProtNLM"/>
    </source>
</evidence>
<sequence>MGCLENMKYEILAKNCSFKEAREIIRSKSTEKYEVPPGFKLLDKALIGVPPLIIGIADEKLIYAYTKPCHGTFIVVVEDPEGVEHVRRNGKPVR</sequence>
<name>A0A644V6J8_9ZZZZ</name>
<gene>
    <name evidence="1" type="ORF">SDC9_32413</name>
</gene>
<proteinExistence type="predicted"/>
<dbReference type="Pfam" id="PF08979">
    <property type="entry name" value="DUF1894"/>
    <property type="match status" value="1"/>
</dbReference>
<dbReference type="EMBL" id="VSSQ01000222">
    <property type="protein sequence ID" value="MPL86433.1"/>
    <property type="molecule type" value="Genomic_DNA"/>
</dbReference>
<comment type="caution">
    <text evidence="1">The sequence shown here is derived from an EMBL/GenBank/DDBJ whole genome shotgun (WGS) entry which is preliminary data.</text>
</comment>
<dbReference type="InterPro" id="IPR012031">
    <property type="entry name" value="MTH0776-like"/>
</dbReference>